<organism evidence="5">
    <name type="scientific">marine metagenome</name>
    <dbReference type="NCBI Taxonomy" id="408172"/>
    <lineage>
        <taxon>unclassified sequences</taxon>
        <taxon>metagenomes</taxon>
        <taxon>ecological metagenomes</taxon>
    </lineage>
</organism>
<keyword evidence="3" id="KW-0342">GTP-binding</keyword>
<dbReference type="Pfam" id="PF03764">
    <property type="entry name" value="EFG_IV"/>
    <property type="match status" value="1"/>
</dbReference>
<dbReference type="InterPro" id="IPR035649">
    <property type="entry name" value="EFG_V"/>
</dbReference>
<dbReference type="FunFam" id="3.30.230.10:FF:000003">
    <property type="entry name" value="Elongation factor G"/>
    <property type="match status" value="1"/>
</dbReference>
<evidence type="ECO:0000256" key="1">
    <source>
        <dbReference type="ARBA" id="ARBA00005870"/>
    </source>
</evidence>
<dbReference type="FunFam" id="3.30.70.240:FF:000001">
    <property type="entry name" value="Elongation factor G"/>
    <property type="match status" value="1"/>
</dbReference>
<dbReference type="PROSITE" id="PS51722">
    <property type="entry name" value="G_TR_2"/>
    <property type="match status" value="1"/>
</dbReference>
<dbReference type="NCBIfam" id="TIGR00231">
    <property type="entry name" value="small_GTP"/>
    <property type="match status" value="1"/>
</dbReference>
<protein>
    <recommendedName>
        <fullName evidence="4">Tr-type G domain-containing protein</fullName>
    </recommendedName>
</protein>
<dbReference type="InterPro" id="IPR053905">
    <property type="entry name" value="EF-G-like_DII"/>
</dbReference>
<dbReference type="InterPro" id="IPR000795">
    <property type="entry name" value="T_Tr_GTP-bd_dom"/>
</dbReference>
<dbReference type="GO" id="GO:0003924">
    <property type="term" value="F:GTPase activity"/>
    <property type="evidence" value="ECO:0007669"/>
    <property type="project" value="InterPro"/>
</dbReference>
<dbReference type="InterPro" id="IPR005517">
    <property type="entry name" value="Transl_elong_EFG/EF2_IV"/>
</dbReference>
<dbReference type="CDD" id="cd01434">
    <property type="entry name" value="EFG_mtEFG1_IV"/>
    <property type="match status" value="1"/>
</dbReference>
<dbReference type="InterPro" id="IPR005225">
    <property type="entry name" value="Small_GTP-bd"/>
</dbReference>
<dbReference type="SUPFAM" id="SSF50447">
    <property type="entry name" value="Translation proteins"/>
    <property type="match status" value="1"/>
</dbReference>
<keyword evidence="2" id="KW-0547">Nucleotide-binding</keyword>
<evidence type="ECO:0000256" key="2">
    <source>
        <dbReference type="ARBA" id="ARBA00022741"/>
    </source>
</evidence>
<dbReference type="Pfam" id="PF00679">
    <property type="entry name" value="EFG_C"/>
    <property type="match status" value="1"/>
</dbReference>
<dbReference type="Gene3D" id="3.40.50.300">
    <property type="entry name" value="P-loop containing nucleotide triphosphate hydrolases"/>
    <property type="match status" value="1"/>
</dbReference>
<dbReference type="GO" id="GO:0032790">
    <property type="term" value="P:ribosome disassembly"/>
    <property type="evidence" value="ECO:0007669"/>
    <property type="project" value="TreeGrafter"/>
</dbReference>
<dbReference type="CDD" id="cd04088">
    <property type="entry name" value="EFG_mtEFG_II"/>
    <property type="match status" value="1"/>
</dbReference>
<dbReference type="InterPro" id="IPR020568">
    <property type="entry name" value="Ribosomal_Su5_D2-typ_SF"/>
</dbReference>
<dbReference type="InterPro" id="IPR009022">
    <property type="entry name" value="EFG_III"/>
</dbReference>
<dbReference type="InterPro" id="IPR047872">
    <property type="entry name" value="EFG_IV"/>
</dbReference>
<dbReference type="NCBIfam" id="TIGR00484">
    <property type="entry name" value="EF-G"/>
    <property type="match status" value="1"/>
</dbReference>
<dbReference type="NCBIfam" id="NF009379">
    <property type="entry name" value="PRK12740.1-3"/>
    <property type="match status" value="1"/>
</dbReference>
<dbReference type="SUPFAM" id="SSF54980">
    <property type="entry name" value="EF-G C-terminal domain-like"/>
    <property type="match status" value="2"/>
</dbReference>
<dbReference type="PANTHER" id="PTHR43261:SF7">
    <property type="entry name" value="ELONGATION FACTOR G-LIKE PROTEIN"/>
    <property type="match status" value="1"/>
</dbReference>
<feature type="domain" description="Tr-type G" evidence="4">
    <location>
        <begin position="7"/>
        <end position="281"/>
    </location>
</feature>
<proteinExistence type="inferred from homology"/>
<dbReference type="CDD" id="cd16262">
    <property type="entry name" value="EFG_III"/>
    <property type="match status" value="1"/>
</dbReference>
<dbReference type="PANTHER" id="PTHR43261">
    <property type="entry name" value="TRANSLATION ELONGATION FACTOR G-RELATED"/>
    <property type="match status" value="1"/>
</dbReference>
<dbReference type="Gene3D" id="3.30.230.10">
    <property type="match status" value="1"/>
</dbReference>
<dbReference type="SMART" id="SM00889">
    <property type="entry name" value="EFG_IV"/>
    <property type="match status" value="1"/>
</dbReference>
<dbReference type="Gene3D" id="3.30.70.870">
    <property type="entry name" value="Elongation Factor G (Translational Gtpase), domain 3"/>
    <property type="match status" value="1"/>
</dbReference>
<dbReference type="GO" id="GO:0005525">
    <property type="term" value="F:GTP binding"/>
    <property type="evidence" value="ECO:0007669"/>
    <property type="project" value="UniProtKB-KW"/>
</dbReference>
<dbReference type="AlphaFoldDB" id="A0A381Q8E0"/>
<dbReference type="EMBL" id="UINC01001219">
    <property type="protein sequence ID" value="SUZ74679.1"/>
    <property type="molecule type" value="Genomic_DNA"/>
</dbReference>
<accession>A0A381Q8E0</accession>
<dbReference type="SUPFAM" id="SSF54211">
    <property type="entry name" value="Ribosomal protein S5 domain 2-like"/>
    <property type="match status" value="1"/>
</dbReference>
<dbReference type="SUPFAM" id="SSF52540">
    <property type="entry name" value="P-loop containing nucleoside triphosphate hydrolases"/>
    <property type="match status" value="1"/>
</dbReference>
<reference evidence="5" key="1">
    <citation type="submission" date="2018-05" db="EMBL/GenBank/DDBJ databases">
        <authorList>
            <person name="Lanie J.A."/>
            <person name="Ng W.-L."/>
            <person name="Kazmierczak K.M."/>
            <person name="Andrzejewski T.M."/>
            <person name="Davidsen T.M."/>
            <person name="Wayne K.J."/>
            <person name="Tettelin H."/>
            <person name="Glass J.I."/>
            <person name="Rusch D."/>
            <person name="Podicherti R."/>
            <person name="Tsui H.-C.T."/>
            <person name="Winkler M.E."/>
        </authorList>
    </citation>
    <scope>NUCLEOTIDE SEQUENCE</scope>
</reference>
<dbReference type="FunFam" id="3.30.70.870:FF:000016">
    <property type="entry name" value="Translation elongation factor G"/>
    <property type="match status" value="1"/>
</dbReference>
<dbReference type="InterPro" id="IPR014721">
    <property type="entry name" value="Ribsml_uS5_D2-typ_fold_subgr"/>
</dbReference>
<dbReference type="SMART" id="SM00838">
    <property type="entry name" value="EFG_C"/>
    <property type="match status" value="1"/>
</dbReference>
<dbReference type="Gene3D" id="2.40.30.10">
    <property type="entry name" value="Translation factors"/>
    <property type="match status" value="1"/>
</dbReference>
<evidence type="ECO:0000259" key="4">
    <source>
        <dbReference type="PROSITE" id="PS51722"/>
    </source>
</evidence>
<dbReference type="CDD" id="cd04170">
    <property type="entry name" value="EF-G_bact"/>
    <property type="match status" value="1"/>
</dbReference>
<dbReference type="InterPro" id="IPR004540">
    <property type="entry name" value="Transl_elong_EFG/EF2"/>
</dbReference>
<comment type="similarity">
    <text evidence="1">Belongs to the TRAFAC class translation factor GTPase superfamily. Classic translation factor GTPase family. EF-G/EF-2 subfamily.</text>
</comment>
<gene>
    <name evidence="5" type="ORF">METZ01_LOCUS27533</name>
</gene>
<dbReference type="InterPro" id="IPR027417">
    <property type="entry name" value="P-loop_NTPase"/>
</dbReference>
<dbReference type="Pfam" id="PF00009">
    <property type="entry name" value="GTP_EFTU"/>
    <property type="match status" value="1"/>
</dbReference>
<dbReference type="Gene3D" id="3.30.70.240">
    <property type="match status" value="1"/>
</dbReference>
<dbReference type="Pfam" id="PF14492">
    <property type="entry name" value="EFG_III"/>
    <property type="match status" value="1"/>
</dbReference>
<evidence type="ECO:0000256" key="3">
    <source>
        <dbReference type="ARBA" id="ARBA00023134"/>
    </source>
</evidence>
<dbReference type="InterPro" id="IPR041095">
    <property type="entry name" value="EFG_II"/>
</dbReference>
<name>A0A381Q8E0_9ZZZZ</name>
<dbReference type="InterPro" id="IPR000640">
    <property type="entry name" value="EFG_V-like"/>
</dbReference>
<dbReference type="InterPro" id="IPR035647">
    <property type="entry name" value="EFG_III/V"/>
</dbReference>
<dbReference type="InterPro" id="IPR009000">
    <property type="entry name" value="Transl_B-barrel_sf"/>
</dbReference>
<dbReference type="CDD" id="cd03713">
    <property type="entry name" value="EFG_mtEFG_C"/>
    <property type="match status" value="1"/>
</dbReference>
<dbReference type="NCBIfam" id="NF009891">
    <property type="entry name" value="PRK13351.1-1"/>
    <property type="match status" value="1"/>
</dbReference>
<dbReference type="NCBIfam" id="NF009381">
    <property type="entry name" value="PRK12740.1-5"/>
    <property type="match status" value="1"/>
</dbReference>
<dbReference type="GO" id="GO:0003746">
    <property type="term" value="F:translation elongation factor activity"/>
    <property type="evidence" value="ECO:0007669"/>
    <property type="project" value="InterPro"/>
</dbReference>
<dbReference type="Pfam" id="PF22042">
    <property type="entry name" value="EF-G_D2"/>
    <property type="match status" value="1"/>
</dbReference>
<sequence>MKVYDAPSIRNVSFVGHSGSGKTQLASTILFDAEMVNRLGQVDDGTTVTDFDEEAIARKHTLSASLAHAEWNKHKINIIDTPGMANFLSEAQAALQISDAAVIVIDAVAGVEVQTEKVWNTAHEFSLPRMLILNRLDRERASLERALGSLQDVFGRMVIPVQLPLGEEKSFQGVIDLVSMQELVFESDGSGKFSAQEIQSESTEKATAARDKLIEVIAETDDTLMEKFFEAGTLTQEELNEGLKTATRAGLVFPLFCTSATLNIGIQPVLESILTYLPSPADRPFSGVDRSSNEPVMCEAKDSDPYAAFVWKTIADPFAGKITMFRAVSGSLKSDTTIHNLTKDDSERLGQLMVLQGKTQSTVTEIKAGDLGAVAKLKNTHTGDTFGDNTNTVAFAPFKYAETVLSYAVEPKSRGDEEKISTALKRLTEEDPTIQYDRDAQTNELLLSGQGQLHIEVTVAKLKRRFGVEVNLNLPRIPYRETISTHTEAHGRHKKQSGGHGQFGDCKIRVEPLERGAEFEFANEIFGGSIPRQFIPAVEKGVNEARMRGFLAGYPVVDFKVTVFDGSFHPVDSNELSFKMAGRLAFKDAMTRAKPTILEPIMNVEIYAPNEFAGDLMGDLNSRRGRIGGMEPRGVMTSIKAQVPMAEMLTYEQQLTSATGGRGSYHMEFLQYEEVPAHLQGKIIAASKGEGSAESED</sequence>
<evidence type="ECO:0000313" key="5">
    <source>
        <dbReference type="EMBL" id="SUZ74679.1"/>
    </source>
</evidence>